<dbReference type="PROSITE" id="PS50111">
    <property type="entry name" value="CHEMOTAXIS_TRANSDUC_2"/>
    <property type="match status" value="1"/>
</dbReference>
<dbReference type="NCBIfam" id="TIGR00229">
    <property type="entry name" value="sensory_box"/>
    <property type="match status" value="1"/>
</dbReference>
<dbReference type="AlphaFoldDB" id="A0A378MCR4"/>
<dbReference type="Gene3D" id="3.30.450.20">
    <property type="entry name" value="PAS domain"/>
    <property type="match status" value="1"/>
</dbReference>
<proteinExistence type="inferred from homology"/>
<evidence type="ECO:0000256" key="3">
    <source>
        <dbReference type="PROSITE-ProRule" id="PRU00284"/>
    </source>
</evidence>
<dbReference type="Pfam" id="PF08447">
    <property type="entry name" value="PAS_3"/>
    <property type="match status" value="1"/>
</dbReference>
<keyword evidence="1 3" id="KW-0807">Transducer</keyword>
<dbReference type="PANTHER" id="PTHR32089:SF112">
    <property type="entry name" value="LYSOZYME-LIKE PROTEIN-RELATED"/>
    <property type="match status" value="1"/>
</dbReference>
<dbReference type="InterPro" id="IPR000014">
    <property type="entry name" value="PAS"/>
</dbReference>
<dbReference type="InterPro" id="IPR035965">
    <property type="entry name" value="PAS-like_dom_sf"/>
</dbReference>
<evidence type="ECO:0000313" key="5">
    <source>
        <dbReference type="EMBL" id="STY44137.1"/>
    </source>
</evidence>
<dbReference type="SUPFAM" id="SSF58104">
    <property type="entry name" value="Methyl-accepting chemotaxis protein (MCP) signaling domain"/>
    <property type="match status" value="1"/>
</dbReference>
<dbReference type="InterPro" id="IPR004090">
    <property type="entry name" value="Chemotax_Me-accpt_rcpt"/>
</dbReference>
<dbReference type="CDD" id="cd00130">
    <property type="entry name" value="PAS"/>
    <property type="match status" value="1"/>
</dbReference>
<dbReference type="GO" id="GO:0007165">
    <property type="term" value="P:signal transduction"/>
    <property type="evidence" value="ECO:0007669"/>
    <property type="project" value="UniProtKB-KW"/>
</dbReference>
<dbReference type="GO" id="GO:0016020">
    <property type="term" value="C:membrane"/>
    <property type="evidence" value="ECO:0007669"/>
    <property type="project" value="InterPro"/>
</dbReference>
<comment type="similarity">
    <text evidence="2">Belongs to the methyl-accepting chemotaxis (MCP) protein family.</text>
</comment>
<accession>A0A378MCR4</accession>
<dbReference type="InterPro" id="IPR004089">
    <property type="entry name" value="MCPsignal_dom"/>
</dbReference>
<organism evidence="5 6">
    <name type="scientific">Listeria grayi</name>
    <name type="common">Listeria murrayi</name>
    <dbReference type="NCBI Taxonomy" id="1641"/>
    <lineage>
        <taxon>Bacteria</taxon>
        <taxon>Bacillati</taxon>
        <taxon>Bacillota</taxon>
        <taxon>Bacilli</taxon>
        <taxon>Bacillales</taxon>
        <taxon>Listeriaceae</taxon>
        <taxon>Listeria</taxon>
    </lineage>
</organism>
<evidence type="ECO:0000256" key="1">
    <source>
        <dbReference type="ARBA" id="ARBA00023224"/>
    </source>
</evidence>
<reference evidence="5 6" key="1">
    <citation type="submission" date="2018-06" db="EMBL/GenBank/DDBJ databases">
        <authorList>
            <consortium name="Pathogen Informatics"/>
            <person name="Doyle S."/>
        </authorList>
    </citation>
    <scope>NUCLEOTIDE SEQUENCE [LARGE SCALE GENOMIC DNA]</scope>
    <source>
        <strain evidence="6">NCTC 10815</strain>
    </source>
</reference>
<feature type="domain" description="Methyl-accepting transducer" evidence="4">
    <location>
        <begin position="86"/>
        <end position="266"/>
    </location>
</feature>
<evidence type="ECO:0000259" key="4">
    <source>
        <dbReference type="PROSITE" id="PS50111"/>
    </source>
</evidence>
<evidence type="ECO:0000256" key="2">
    <source>
        <dbReference type="ARBA" id="ARBA00029447"/>
    </source>
</evidence>
<dbReference type="PANTHER" id="PTHR32089">
    <property type="entry name" value="METHYL-ACCEPTING CHEMOTAXIS PROTEIN MCPB"/>
    <property type="match status" value="1"/>
</dbReference>
<dbReference type="Proteomes" id="UP000254879">
    <property type="component" value="Unassembled WGS sequence"/>
</dbReference>
<dbReference type="GO" id="GO:0006935">
    <property type="term" value="P:chemotaxis"/>
    <property type="evidence" value="ECO:0007669"/>
    <property type="project" value="InterPro"/>
</dbReference>
<dbReference type="InterPro" id="IPR013655">
    <property type="entry name" value="PAS_fold_3"/>
</dbReference>
<protein>
    <submittedName>
        <fullName evidence="5">Chemotaxis regulator BdlA</fullName>
    </submittedName>
</protein>
<gene>
    <name evidence="5" type="primary">bdlA_1</name>
    <name evidence="5" type="ORF">NCTC10815_01457</name>
</gene>
<dbReference type="Pfam" id="PF00015">
    <property type="entry name" value="MCPsignal"/>
    <property type="match status" value="1"/>
</dbReference>
<dbReference type="GO" id="GO:0004888">
    <property type="term" value="F:transmembrane signaling receptor activity"/>
    <property type="evidence" value="ECO:0007669"/>
    <property type="project" value="InterPro"/>
</dbReference>
<name>A0A378MCR4_LISGR</name>
<sequence>MNTLFAETLAYEKDELLGKTHADLCFTDFTDSPAYETFWKTLLSGEFIQDKLKRKSKNGEVLWLQATYIPIKENGVVTAIGKIAFDITDRILRTQSYSSEFSEIAQVLLKQADAGKEIGTKVQTELQLMQNHHQETQTQVNILKEDTQEIQEIVAIINKIASQTNLLALNAAIEAARAGENGRGFAVVADEVRKLSNQVEAAIRQVEESTKNITVNVSKMSAGIKEIEKSIHTSKEEISTSIDNSTKLEGSSKHLTEEALSFEKTV</sequence>
<dbReference type="EMBL" id="UGPG01000001">
    <property type="protein sequence ID" value="STY44137.1"/>
    <property type="molecule type" value="Genomic_DNA"/>
</dbReference>
<dbReference type="PRINTS" id="PR00260">
    <property type="entry name" value="CHEMTRNSDUCR"/>
</dbReference>
<dbReference type="SUPFAM" id="SSF55785">
    <property type="entry name" value="PYP-like sensor domain (PAS domain)"/>
    <property type="match status" value="1"/>
</dbReference>
<evidence type="ECO:0000313" key="6">
    <source>
        <dbReference type="Proteomes" id="UP000254879"/>
    </source>
</evidence>
<dbReference type="Gene3D" id="1.10.287.950">
    <property type="entry name" value="Methyl-accepting chemotaxis protein"/>
    <property type="match status" value="1"/>
</dbReference>
<dbReference type="SMART" id="SM00283">
    <property type="entry name" value="MA"/>
    <property type="match status" value="1"/>
</dbReference>